<comment type="caution">
    <text evidence="2">The sequence shown here is derived from an EMBL/GenBank/DDBJ whole genome shotgun (WGS) entry which is preliminary data.</text>
</comment>
<feature type="compositionally biased region" description="Polar residues" evidence="1">
    <location>
        <begin position="29"/>
        <end position="39"/>
    </location>
</feature>
<reference evidence="2" key="1">
    <citation type="submission" date="2019-04" db="EMBL/GenBank/DDBJ databases">
        <title>Sequencing of skin fungus with MAO and IRED activity.</title>
        <authorList>
            <person name="Marsaioli A.J."/>
            <person name="Bonatto J.M.C."/>
            <person name="Reis Junior O."/>
        </authorList>
    </citation>
    <scope>NUCLEOTIDE SEQUENCE</scope>
    <source>
        <strain evidence="2">30M1</strain>
    </source>
</reference>
<proteinExistence type="predicted"/>
<sequence>MSSLPSLSFRKPEEDRDDSSCARSIASAPATSQTDFTSPPQSPRHFYSSDEMATSPSDDPTGTHETRRTDEGTVYAPHKYDGLDSEAGGTDQSVAQQSSHQNKSYDMQAPTAQYVDEQAAQMVGDNLTRASLDAHTVDVAQRQYPDTESIRHLHTLFRLLPHIEPSRKLNALSGPTLDIIADRPTGTTFCYAVPKKLLVLFLGRAVVNRHLRTLEREDNENWNGLPTKQAFLVPSSIVSASAMTILVSWMTRACTQRLMANMRAVSVPSNLLAACSLAQTMDYLGLKRDAYRVDTEIKHAFDSNRPLYVNEVEAIWRGLGENSRYVYAAVKAYSTKLGWPGQRSAHTYDRDLLGLGERCPQLWARIYDAQKNEAFKVRYGGQWFGREWFSHIGSGGDVASRDEKEGSDIDATAGSGDSARLYPHPQPTTSAQRRPVRALDPEAAPFIPTRGLDASQP</sequence>
<feature type="region of interest" description="Disordered" evidence="1">
    <location>
        <begin position="396"/>
        <end position="457"/>
    </location>
</feature>
<evidence type="ECO:0000313" key="3">
    <source>
        <dbReference type="Proteomes" id="UP000801428"/>
    </source>
</evidence>
<keyword evidence="3" id="KW-1185">Reference proteome</keyword>
<feature type="compositionally biased region" description="Basic and acidic residues" evidence="1">
    <location>
        <begin position="10"/>
        <end position="20"/>
    </location>
</feature>
<gene>
    <name evidence="2" type="ORF">E8E13_007613</name>
</gene>
<name>A0A9P4TBZ3_CURKU</name>
<accession>A0A9P4TBZ3</accession>
<protein>
    <submittedName>
        <fullName evidence="2">Uncharacterized protein</fullName>
    </submittedName>
</protein>
<dbReference type="EMBL" id="SWKU01000014">
    <property type="protein sequence ID" value="KAF3000871.1"/>
    <property type="molecule type" value="Genomic_DNA"/>
</dbReference>
<evidence type="ECO:0000256" key="1">
    <source>
        <dbReference type="SAM" id="MobiDB-lite"/>
    </source>
</evidence>
<evidence type="ECO:0000313" key="2">
    <source>
        <dbReference type="EMBL" id="KAF3000871.1"/>
    </source>
</evidence>
<dbReference type="OrthoDB" id="3793524at2759"/>
<dbReference type="AlphaFoldDB" id="A0A9P4TBZ3"/>
<feature type="region of interest" description="Disordered" evidence="1">
    <location>
        <begin position="1"/>
        <end position="106"/>
    </location>
</feature>
<feature type="compositionally biased region" description="Polar residues" evidence="1">
    <location>
        <begin position="51"/>
        <end position="60"/>
    </location>
</feature>
<dbReference type="Proteomes" id="UP000801428">
    <property type="component" value="Unassembled WGS sequence"/>
</dbReference>
<organism evidence="2 3">
    <name type="scientific">Curvularia kusanoi</name>
    <name type="common">Cochliobolus kusanoi</name>
    <dbReference type="NCBI Taxonomy" id="90978"/>
    <lineage>
        <taxon>Eukaryota</taxon>
        <taxon>Fungi</taxon>
        <taxon>Dikarya</taxon>
        <taxon>Ascomycota</taxon>
        <taxon>Pezizomycotina</taxon>
        <taxon>Dothideomycetes</taxon>
        <taxon>Pleosporomycetidae</taxon>
        <taxon>Pleosporales</taxon>
        <taxon>Pleosporineae</taxon>
        <taxon>Pleosporaceae</taxon>
        <taxon>Curvularia</taxon>
    </lineage>
</organism>
<feature type="compositionally biased region" description="Basic and acidic residues" evidence="1">
    <location>
        <begin position="61"/>
        <end position="71"/>
    </location>
</feature>
<feature type="compositionally biased region" description="Polar residues" evidence="1">
    <location>
        <begin position="90"/>
        <end position="105"/>
    </location>
</feature>